<evidence type="ECO:0000313" key="14">
    <source>
        <dbReference type="EMBL" id="MEF2155315.1"/>
    </source>
</evidence>
<comment type="cofactor">
    <cofactor evidence="12">
        <name>Zn(2+)</name>
        <dbReference type="ChEBI" id="CHEBI:29105"/>
    </cofactor>
    <text evidence="12">Binds 1 zinc ion.</text>
</comment>
<evidence type="ECO:0000256" key="10">
    <source>
        <dbReference type="ARBA" id="ARBA00023002"/>
    </source>
</evidence>
<evidence type="ECO:0000256" key="7">
    <source>
        <dbReference type="ARBA" id="ARBA00022723"/>
    </source>
</evidence>
<evidence type="ECO:0000313" key="15">
    <source>
        <dbReference type="Proteomes" id="UP001356170"/>
    </source>
</evidence>
<dbReference type="InterPro" id="IPR002125">
    <property type="entry name" value="CMP_dCMP_dom"/>
</dbReference>
<dbReference type="PIRSF" id="PIRSF006769">
    <property type="entry name" value="RibD"/>
    <property type="match status" value="1"/>
</dbReference>
<proteinExistence type="inferred from homology"/>
<keyword evidence="6 12" id="KW-0686">Riboflavin biosynthesis</keyword>
<evidence type="ECO:0000256" key="12">
    <source>
        <dbReference type="PIRNR" id="PIRNR006769"/>
    </source>
</evidence>
<comment type="catalytic activity">
    <reaction evidence="12">
        <text>5-amino-6-(5-phospho-D-ribitylamino)uracil + NADP(+) = 5-amino-6-(5-phospho-D-ribosylamino)uracil + NADPH + H(+)</text>
        <dbReference type="Rhea" id="RHEA:17845"/>
        <dbReference type="ChEBI" id="CHEBI:15378"/>
        <dbReference type="ChEBI" id="CHEBI:57783"/>
        <dbReference type="ChEBI" id="CHEBI:58349"/>
        <dbReference type="ChEBI" id="CHEBI:58421"/>
        <dbReference type="ChEBI" id="CHEBI:58453"/>
        <dbReference type="EC" id="1.1.1.193"/>
    </reaction>
</comment>
<evidence type="ECO:0000259" key="13">
    <source>
        <dbReference type="PROSITE" id="PS51747"/>
    </source>
</evidence>
<reference evidence="14 15" key="1">
    <citation type="submission" date="2024-01" db="EMBL/GenBank/DDBJ databases">
        <title>Novel species of the genus Luteimonas isolated from rivers.</title>
        <authorList>
            <person name="Lu H."/>
        </authorList>
    </citation>
    <scope>NUCLEOTIDE SEQUENCE [LARGE SCALE GENOMIC DNA]</scope>
    <source>
        <strain evidence="14 15">FXH3W</strain>
    </source>
</reference>
<dbReference type="NCBIfam" id="TIGR00326">
    <property type="entry name" value="eubact_ribD"/>
    <property type="match status" value="1"/>
</dbReference>
<dbReference type="InterPro" id="IPR016193">
    <property type="entry name" value="Cytidine_deaminase-like"/>
</dbReference>
<name>A0ABU7UYY7_9GAMM</name>
<evidence type="ECO:0000256" key="9">
    <source>
        <dbReference type="ARBA" id="ARBA00022857"/>
    </source>
</evidence>
<evidence type="ECO:0000256" key="6">
    <source>
        <dbReference type="ARBA" id="ARBA00022619"/>
    </source>
</evidence>
<dbReference type="InterPro" id="IPR004794">
    <property type="entry name" value="Eubact_RibD"/>
</dbReference>
<dbReference type="PANTHER" id="PTHR38011:SF7">
    <property type="entry name" value="2,5-DIAMINO-6-RIBOSYLAMINO-4(3H)-PYRIMIDINONE 5'-PHOSPHATE REDUCTASE"/>
    <property type="match status" value="1"/>
</dbReference>
<keyword evidence="8 12" id="KW-0862">Zinc</keyword>
<dbReference type="PROSITE" id="PS00903">
    <property type="entry name" value="CYT_DCMP_DEAMINASES_1"/>
    <property type="match status" value="1"/>
</dbReference>
<dbReference type="CDD" id="cd01284">
    <property type="entry name" value="Riboflavin_deaminase-reductase"/>
    <property type="match status" value="1"/>
</dbReference>
<comment type="catalytic activity">
    <reaction evidence="12">
        <text>2,5-diamino-6-hydroxy-4-(5-phosphoribosylamino)-pyrimidine + H2O + H(+) = 5-amino-6-(5-phospho-D-ribosylamino)uracil + NH4(+)</text>
        <dbReference type="Rhea" id="RHEA:21868"/>
        <dbReference type="ChEBI" id="CHEBI:15377"/>
        <dbReference type="ChEBI" id="CHEBI:15378"/>
        <dbReference type="ChEBI" id="CHEBI:28938"/>
        <dbReference type="ChEBI" id="CHEBI:58453"/>
        <dbReference type="ChEBI" id="CHEBI:58614"/>
        <dbReference type="EC" id="3.5.4.26"/>
    </reaction>
</comment>
<dbReference type="NCBIfam" id="TIGR00227">
    <property type="entry name" value="ribD_Cterm"/>
    <property type="match status" value="1"/>
</dbReference>
<keyword evidence="10 12" id="KW-0560">Oxidoreductase</keyword>
<sequence length="355" mass="38081">MTRALRLAERGAYTTKPNPMVGCVITRDDVIIGEGYHVRAGEPHAEVLAIASAGENVRGATGYVTLEPCAHFGRTPPCADALIAAGLARVVIASLDPFPQVNGQGAQRLRDAGIQVDVGLLEAEARELNRGFYSRLSRGRPWVTLKLASSMDGHTALASGESKWISSDASRRDVHHYRARVGAIVTGAGTVLQDDPQLTARLQGNVDVVQPLRVVLDPGLATVGRGKIREGDAPTLYVHAPNAKVPRDLKAELVSAPVNGNHFNLLSVLHMLAARQVNEVLVETGATLAGAFLNAKLVDELVLYQSPVLLGSGARPLFDNVNITTMAERITLHRTDVRVLGEDLRITYRPQESIA</sequence>
<comment type="function">
    <text evidence="1 12">Converts 2,5-diamino-6-(ribosylamino)-4(3h)-pyrimidinone 5'-phosphate into 5-amino-6-(ribosylamino)-2,4(1h,3h)-pyrimidinedione 5'-phosphate.</text>
</comment>
<dbReference type="RefSeq" id="WP_331703383.1">
    <property type="nucleotide sequence ID" value="NZ_JAZHBO010000001.1"/>
</dbReference>
<dbReference type="InterPro" id="IPR011549">
    <property type="entry name" value="RibD_C"/>
</dbReference>
<dbReference type="InterPro" id="IPR016192">
    <property type="entry name" value="APOBEC/CMP_deaminase_Zn-bd"/>
</dbReference>
<dbReference type="PROSITE" id="PS51747">
    <property type="entry name" value="CYT_DCMP_DEAMINASES_2"/>
    <property type="match status" value="1"/>
</dbReference>
<evidence type="ECO:0000256" key="8">
    <source>
        <dbReference type="ARBA" id="ARBA00022833"/>
    </source>
</evidence>
<keyword evidence="12 14" id="KW-0378">Hydrolase</keyword>
<feature type="domain" description="CMP/dCMP-type deaminase" evidence="13">
    <location>
        <begin position="1"/>
        <end position="117"/>
    </location>
</feature>
<accession>A0ABU7UYY7</accession>
<dbReference type="Pfam" id="PF01872">
    <property type="entry name" value="RibD_C"/>
    <property type="match status" value="1"/>
</dbReference>
<protein>
    <recommendedName>
        <fullName evidence="12">Riboflavin biosynthesis protein RibD</fullName>
    </recommendedName>
    <domain>
        <recommendedName>
            <fullName evidence="12">Diaminohydroxyphosphoribosylaminopyrimidine deaminase</fullName>
            <shortName evidence="12">DRAP deaminase</shortName>
            <ecNumber evidence="12">3.5.4.26</ecNumber>
        </recommendedName>
        <alternativeName>
            <fullName evidence="12">Riboflavin-specific deaminase</fullName>
        </alternativeName>
    </domain>
    <domain>
        <recommendedName>
            <fullName evidence="12">5-amino-6-(5-phosphoribosylamino)uracil reductase</fullName>
            <ecNumber evidence="12">1.1.1.193</ecNumber>
        </recommendedName>
        <alternativeName>
            <fullName evidence="12">HTP reductase</fullName>
        </alternativeName>
    </domain>
</protein>
<dbReference type="GO" id="GO:0008835">
    <property type="term" value="F:diaminohydroxyphosphoribosylaminopyrimidine deaminase activity"/>
    <property type="evidence" value="ECO:0007669"/>
    <property type="project" value="UniProtKB-EC"/>
</dbReference>
<evidence type="ECO:0000256" key="4">
    <source>
        <dbReference type="ARBA" id="ARBA00005259"/>
    </source>
</evidence>
<dbReference type="InterPro" id="IPR024072">
    <property type="entry name" value="DHFR-like_dom_sf"/>
</dbReference>
<dbReference type="InterPro" id="IPR002734">
    <property type="entry name" value="RibDG_C"/>
</dbReference>
<dbReference type="SUPFAM" id="SSF53927">
    <property type="entry name" value="Cytidine deaminase-like"/>
    <property type="match status" value="1"/>
</dbReference>
<comment type="pathway">
    <text evidence="3 12">Cofactor biosynthesis; riboflavin biosynthesis; 5-amino-6-(D-ribitylamino)uracil from GTP: step 3/4.</text>
</comment>
<dbReference type="PANTHER" id="PTHR38011">
    <property type="entry name" value="DIHYDROFOLATE REDUCTASE FAMILY PROTEIN (AFU_ORTHOLOGUE AFUA_8G06820)"/>
    <property type="match status" value="1"/>
</dbReference>
<keyword evidence="9 12" id="KW-0521">NADP</keyword>
<evidence type="ECO:0000256" key="11">
    <source>
        <dbReference type="ARBA" id="ARBA00023268"/>
    </source>
</evidence>
<dbReference type="EMBL" id="JAZHBO010000001">
    <property type="protein sequence ID" value="MEF2155315.1"/>
    <property type="molecule type" value="Genomic_DNA"/>
</dbReference>
<evidence type="ECO:0000256" key="1">
    <source>
        <dbReference type="ARBA" id="ARBA00002151"/>
    </source>
</evidence>
<keyword evidence="7 12" id="KW-0479">Metal-binding</keyword>
<dbReference type="Gene3D" id="3.40.430.10">
    <property type="entry name" value="Dihydrofolate Reductase, subunit A"/>
    <property type="match status" value="1"/>
</dbReference>
<dbReference type="EC" id="3.5.4.26" evidence="12"/>
<dbReference type="Gene3D" id="3.40.140.10">
    <property type="entry name" value="Cytidine Deaminase, domain 2"/>
    <property type="match status" value="1"/>
</dbReference>
<evidence type="ECO:0000256" key="2">
    <source>
        <dbReference type="ARBA" id="ARBA00004882"/>
    </source>
</evidence>
<dbReference type="SUPFAM" id="SSF53597">
    <property type="entry name" value="Dihydrofolate reductase-like"/>
    <property type="match status" value="1"/>
</dbReference>
<dbReference type="EC" id="1.1.1.193" evidence="12"/>
<evidence type="ECO:0000256" key="5">
    <source>
        <dbReference type="ARBA" id="ARBA00007417"/>
    </source>
</evidence>
<dbReference type="GO" id="GO:0008703">
    <property type="term" value="F:5-amino-6-(5-phosphoribosylamino)uracil reductase activity"/>
    <property type="evidence" value="ECO:0007669"/>
    <property type="project" value="UniProtKB-EC"/>
</dbReference>
<evidence type="ECO:0000256" key="3">
    <source>
        <dbReference type="ARBA" id="ARBA00004910"/>
    </source>
</evidence>
<comment type="similarity">
    <text evidence="5 12">In the C-terminal section; belongs to the HTP reductase family.</text>
</comment>
<dbReference type="Pfam" id="PF00383">
    <property type="entry name" value="dCMP_cyt_deam_1"/>
    <property type="match status" value="1"/>
</dbReference>
<organism evidence="14 15">
    <name type="scientific">Aquilutibacter rugosus</name>
    <dbReference type="NCBI Taxonomy" id="3115820"/>
    <lineage>
        <taxon>Bacteria</taxon>
        <taxon>Pseudomonadati</taxon>
        <taxon>Pseudomonadota</taxon>
        <taxon>Gammaproteobacteria</taxon>
        <taxon>Lysobacterales</taxon>
        <taxon>Lysobacteraceae</taxon>
        <taxon>Aquilutibacter</taxon>
    </lineage>
</organism>
<gene>
    <name evidence="14" type="primary">ribD</name>
    <name evidence="14" type="ORF">V3390_03590</name>
</gene>
<comment type="caution">
    <text evidence="14">The sequence shown here is derived from an EMBL/GenBank/DDBJ whole genome shotgun (WGS) entry which is preliminary data.</text>
</comment>
<dbReference type="Proteomes" id="UP001356170">
    <property type="component" value="Unassembled WGS sequence"/>
</dbReference>
<comment type="pathway">
    <text evidence="2 12">Cofactor biosynthesis; riboflavin biosynthesis; 5-amino-6-(D-ribitylamino)uracil from GTP: step 2/4.</text>
</comment>
<comment type="similarity">
    <text evidence="4 12">In the N-terminal section; belongs to the cytidine and deoxycytidylate deaminase family.</text>
</comment>
<keyword evidence="15" id="KW-1185">Reference proteome</keyword>
<keyword evidence="11" id="KW-0511">Multifunctional enzyme</keyword>
<dbReference type="InterPro" id="IPR050765">
    <property type="entry name" value="Riboflavin_Biosynth_HTPR"/>
</dbReference>